<feature type="compositionally biased region" description="Pro residues" evidence="1">
    <location>
        <begin position="45"/>
        <end position="65"/>
    </location>
</feature>
<keyword evidence="3" id="KW-1185">Reference proteome</keyword>
<proteinExistence type="predicted"/>
<dbReference type="AlphaFoldDB" id="A0A8J1TSQ6"/>
<name>A0A8J1TSQ6_OWEFU</name>
<organism evidence="2 3">
    <name type="scientific">Owenia fusiformis</name>
    <name type="common">Polychaete worm</name>
    <dbReference type="NCBI Taxonomy" id="6347"/>
    <lineage>
        <taxon>Eukaryota</taxon>
        <taxon>Metazoa</taxon>
        <taxon>Spiralia</taxon>
        <taxon>Lophotrochozoa</taxon>
        <taxon>Annelida</taxon>
        <taxon>Polychaeta</taxon>
        <taxon>Sedentaria</taxon>
        <taxon>Canalipalpata</taxon>
        <taxon>Sabellida</taxon>
        <taxon>Oweniida</taxon>
        <taxon>Oweniidae</taxon>
        <taxon>Owenia</taxon>
    </lineage>
</organism>
<reference evidence="2" key="1">
    <citation type="submission" date="2022-03" db="EMBL/GenBank/DDBJ databases">
        <authorList>
            <person name="Martin C."/>
        </authorList>
    </citation>
    <scope>NUCLEOTIDE SEQUENCE</scope>
</reference>
<dbReference type="Gene3D" id="3.30.60.90">
    <property type="match status" value="1"/>
</dbReference>
<dbReference type="Proteomes" id="UP000749559">
    <property type="component" value="Unassembled WGS sequence"/>
</dbReference>
<dbReference type="SUPFAM" id="SSF57850">
    <property type="entry name" value="RING/U-box"/>
    <property type="match status" value="1"/>
</dbReference>
<feature type="compositionally biased region" description="Basic and acidic residues" evidence="1">
    <location>
        <begin position="23"/>
        <end position="41"/>
    </location>
</feature>
<gene>
    <name evidence="2" type="ORF">OFUS_LOCUS6091</name>
</gene>
<comment type="caution">
    <text evidence="2">The sequence shown here is derived from an EMBL/GenBank/DDBJ whole genome shotgun (WGS) entry which is preliminary data.</text>
</comment>
<sequence>IIKDIKRIIHAMVGARAEDRISTNEVKKHMDRLHASVKKDIPPSALLPPQPKKSSTPAPPLPPRKSPSGEAAEPSLAVVPAVTHRHTKCSGCKQSPIKGIRYLCYKHRDCSWCASCRAQGKQYNDR</sequence>
<dbReference type="GO" id="GO:0008270">
    <property type="term" value="F:zinc ion binding"/>
    <property type="evidence" value="ECO:0007669"/>
    <property type="project" value="InterPro"/>
</dbReference>
<evidence type="ECO:0000313" key="2">
    <source>
        <dbReference type="EMBL" id="CAH1779263.1"/>
    </source>
</evidence>
<dbReference type="EMBL" id="CAIIXF020000003">
    <property type="protein sequence ID" value="CAH1779263.1"/>
    <property type="molecule type" value="Genomic_DNA"/>
</dbReference>
<feature type="region of interest" description="Disordered" evidence="1">
    <location>
        <begin position="23"/>
        <end position="76"/>
    </location>
</feature>
<evidence type="ECO:0000256" key="1">
    <source>
        <dbReference type="SAM" id="MobiDB-lite"/>
    </source>
</evidence>
<accession>A0A8J1TSQ6</accession>
<evidence type="ECO:0000313" key="3">
    <source>
        <dbReference type="Proteomes" id="UP000749559"/>
    </source>
</evidence>
<feature type="non-terminal residue" evidence="2">
    <location>
        <position position="126"/>
    </location>
</feature>
<dbReference type="InterPro" id="IPR043145">
    <property type="entry name" value="Znf_ZZ_sf"/>
</dbReference>
<dbReference type="Pfam" id="PF00569">
    <property type="entry name" value="ZZ"/>
    <property type="match status" value="1"/>
</dbReference>
<feature type="non-terminal residue" evidence="2">
    <location>
        <position position="1"/>
    </location>
</feature>
<dbReference type="InterPro" id="IPR000433">
    <property type="entry name" value="Znf_ZZ"/>
</dbReference>
<protein>
    <submittedName>
        <fullName evidence="2">Uncharacterized protein</fullName>
    </submittedName>
</protein>